<keyword evidence="7" id="KW-1185">Reference proteome</keyword>
<dbReference type="RefSeq" id="XP_018691519.1">
    <property type="nucleotide sequence ID" value="XM_018838751.1"/>
</dbReference>
<evidence type="ECO:0000256" key="3">
    <source>
        <dbReference type="SAM" id="MobiDB-lite"/>
    </source>
</evidence>
<evidence type="ECO:0000256" key="1">
    <source>
        <dbReference type="ARBA" id="ARBA00022679"/>
    </source>
</evidence>
<keyword evidence="1" id="KW-0808">Transferase</keyword>
<reference evidence="6 7" key="1">
    <citation type="submission" date="2016-04" db="EMBL/GenBank/DDBJ databases">
        <title>Draft genome of Fonsecaea erecta CBS 125763.</title>
        <authorList>
            <person name="Weiss V.A."/>
            <person name="Vicente V.A."/>
            <person name="Raittz R.T."/>
            <person name="Moreno L.F."/>
            <person name="De Souza E.M."/>
            <person name="Pedrosa F.O."/>
            <person name="Steffens M.B."/>
            <person name="Faoro H."/>
            <person name="Tadra-Sfeir M.Z."/>
            <person name="Najafzadeh M.J."/>
            <person name="Felipe M.S."/>
            <person name="Teixeira M."/>
            <person name="Sun J."/>
            <person name="Xi L."/>
            <person name="Gomes R."/>
            <person name="De Azevedo C.M."/>
            <person name="Salgado C.G."/>
            <person name="Da Silva M.B."/>
            <person name="Nascimento M.F."/>
            <person name="Queiroz-Telles F."/>
            <person name="Attili D.S."/>
            <person name="Gorbushina A."/>
        </authorList>
    </citation>
    <scope>NUCLEOTIDE SEQUENCE [LARGE SCALE GENOMIC DNA]</scope>
    <source>
        <strain evidence="6 7">CBS 125763</strain>
    </source>
</reference>
<evidence type="ECO:0000256" key="2">
    <source>
        <dbReference type="ARBA" id="ARBA00023098"/>
    </source>
</evidence>
<feature type="compositionally biased region" description="Polar residues" evidence="3">
    <location>
        <begin position="831"/>
        <end position="856"/>
    </location>
</feature>
<dbReference type="GO" id="GO:0006629">
    <property type="term" value="P:lipid metabolic process"/>
    <property type="evidence" value="ECO:0007669"/>
    <property type="project" value="UniProtKB-KW"/>
</dbReference>
<feature type="compositionally biased region" description="Pro residues" evidence="3">
    <location>
        <begin position="873"/>
        <end position="887"/>
    </location>
</feature>
<comment type="caution">
    <text evidence="6">The sequence shown here is derived from an EMBL/GenBank/DDBJ whole genome shotgun (WGS) entry which is preliminary data.</text>
</comment>
<dbReference type="InterPro" id="IPR010610">
    <property type="entry name" value="EryCIII-like_C"/>
</dbReference>
<organism evidence="6 7">
    <name type="scientific">Fonsecaea erecta</name>
    <dbReference type="NCBI Taxonomy" id="1367422"/>
    <lineage>
        <taxon>Eukaryota</taxon>
        <taxon>Fungi</taxon>
        <taxon>Dikarya</taxon>
        <taxon>Ascomycota</taxon>
        <taxon>Pezizomycotina</taxon>
        <taxon>Eurotiomycetes</taxon>
        <taxon>Chaetothyriomycetidae</taxon>
        <taxon>Chaetothyriales</taxon>
        <taxon>Herpotrichiellaceae</taxon>
        <taxon>Fonsecaea</taxon>
    </lineage>
</organism>
<feature type="region of interest" description="Disordered" evidence="3">
    <location>
        <begin position="827"/>
        <end position="887"/>
    </location>
</feature>
<dbReference type="GO" id="GO:0016906">
    <property type="term" value="F:sterol 3-beta-glucosyltransferase activity"/>
    <property type="evidence" value="ECO:0007669"/>
    <property type="project" value="UniProtKB-ARBA"/>
</dbReference>
<evidence type="ECO:0000313" key="6">
    <source>
        <dbReference type="EMBL" id="OAP58152.1"/>
    </source>
</evidence>
<feature type="domain" description="Erythromycin biosynthesis protein CIII-like C-terminal" evidence="5">
    <location>
        <begin position="406"/>
        <end position="510"/>
    </location>
</feature>
<dbReference type="AlphaFoldDB" id="A0A178ZEU0"/>
<dbReference type="Pfam" id="PF06722">
    <property type="entry name" value="EryCIII-like_C"/>
    <property type="match status" value="1"/>
</dbReference>
<feature type="domain" description="Glycosyltransferase family 28 N-terminal" evidence="4">
    <location>
        <begin position="104"/>
        <end position="251"/>
    </location>
</feature>
<dbReference type="PANTHER" id="PTHR48050:SF27">
    <property type="entry name" value="GLUCOSYLTRANSFERASE, PUTATIVE (AFU_ORTHOLOGUE AFUA_7G04880)-RELATED"/>
    <property type="match status" value="1"/>
</dbReference>
<dbReference type="STRING" id="1367422.A0A178ZEU0"/>
<dbReference type="FunFam" id="3.40.50.2000:FF:000100">
    <property type="entry name" value="Glycosyltransferase family 1 protein"/>
    <property type="match status" value="1"/>
</dbReference>
<dbReference type="FunFam" id="3.40.50.2000:FF:000009">
    <property type="entry name" value="Sterol 3-beta-glucosyltransferase UGT80A2"/>
    <property type="match status" value="1"/>
</dbReference>
<dbReference type="InterPro" id="IPR004276">
    <property type="entry name" value="GlycoTrans_28_N"/>
</dbReference>
<dbReference type="GO" id="GO:0005975">
    <property type="term" value="P:carbohydrate metabolic process"/>
    <property type="evidence" value="ECO:0007669"/>
    <property type="project" value="InterPro"/>
</dbReference>
<accession>A0A178ZEU0</accession>
<name>A0A178ZEU0_9EURO</name>
<dbReference type="Pfam" id="PF03033">
    <property type="entry name" value="Glyco_transf_28"/>
    <property type="match status" value="1"/>
</dbReference>
<dbReference type="InterPro" id="IPR050426">
    <property type="entry name" value="Glycosyltransferase_28"/>
</dbReference>
<dbReference type="SUPFAM" id="SSF53756">
    <property type="entry name" value="UDP-Glycosyltransferase/glycogen phosphorylase"/>
    <property type="match status" value="1"/>
</dbReference>
<feature type="region of interest" description="Disordered" evidence="3">
    <location>
        <begin position="1"/>
        <end position="43"/>
    </location>
</feature>
<dbReference type="InterPro" id="IPR002213">
    <property type="entry name" value="UDP_glucos_trans"/>
</dbReference>
<keyword evidence="2" id="KW-0443">Lipid metabolism</keyword>
<feature type="region of interest" description="Disordered" evidence="3">
    <location>
        <begin position="623"/>
        <end position="650"/>
    </location>
</feature>
<dbReference type="Proteomes" id="UP000078343">
    <property type="component" value="Unassembled WGS sequence"/>
</dbReference>
<dbReference type="PANTHER" id="PTHR48050">
    <property type="entry name" value="STEROL 3-BETA-GLUCOSYLTRANSFERASE"/>
    <property type="match status" value="1"/>
</dbReference>
<gene>
    <name evidence="6" type="ORF">AYL99_07242</name>
</gene>
<dbReference type="EMBL" id="LVYI01000006">
    <property type="protein sequence ID" value="OAP58152.1"/>
    <property type="molecule type" value="Genomic_DNA"/>
</dbReference>
<sequence>MGKGKKLARSPPALPPPLYIPNSPIQTDNAAVADEPDSPLPDALLDDTTSILDDGRVSLNLDSKLAQVFAKLIEASEDEEDGFEPPPAYSTLSEIDSWKLPLNVVIQIVGSRGDVQPFVALGQELQRHGHRVRLATHGVFREFVEGAGLEFYSVGGDPAELMAYMVKNPGLLPRMKALREGDVSKNRQMIREILEGCWASCILPTDSGDPFVANAIIANPPSFAHIHCAQALGIPLHIMFTMPWSPTRAFPHPLANIRNSSTDPKLANYISYGMVQLLTWNGIADIVQSWRKSIDLEPIPRSEAPFLMETLQVPHTYCWSPALAPKPKDWGKHIDVCGFLLRDPAPYTVPADLDEFLKSGPIPIYIGFGSIVIENPGRLLQILLSAVKECGVRAIISKGWANLEGEAVDDNVFFLGECPHEWLFQQVSMVVHHGGAGTTACGLRNGRPTVIVPFFGDQPFWGNVVAASQAGPPPIPHKKLNSKNLSDSIRFCLREQTREAAKVVADKMAEEMGVKAAVHSFHRHLPVNDMGCDLIKGLPATWVYRRSKTPLKISGAAAEILIQAQKIRSDDLRLYRPKPFTIENRRWDFLTGSLAVSMEVSYDILAAFSGFWRNPRAIRKQKDKDRELWRASSHRSAAGTENDPGEGSSRQVARMVGASAMSISHLTGIVIKGGLVDVPVAVAEGLRNTPKLYGQEVPDHAAVTDWKSGLTVAGTNFVHQMAQGLTDFAVQPAKGLAKEGVFGFGKGVGKGLLQTVTKPTSACMGLIGYTGQGLYKSVYALVHSKTKRSVASAQRVQDKYFIRAIGMDISTGPVVAEFDRLSQRRLKPELGSSSGGFTSRGVSRTPSFVSTHSQPPSIAPAVLTDDQATAYPYNPPSEDPMPSPQRR</sequence>
<evidence type="ECO:0000313" key="7">
    <source>
        <dbReference type="Proteomes" id="UP000078343"/>
    </source>
</evidence>
<evidence type="ECO:0000259" key="5">
    <source>
        <dbReference type="Pfam" id="PF06722"/>
    </source>
</evidence>
<proteinExistence type="predicted"/>
<protein>
    <submittedName>
        <fullName evidence="6">Uncharacterized protein</fullName>
    </submittedName>
</protein>
<dbReference type="Gene3D" id="3.40.50.2000">
    <property type="entry name" value="Glycogen Phosphorylase B"/>
    <property type="match status" value="2"/>
</dbReference>
<evidence type="ECO:0000259" key="4">
    <source>
        <dbReference type="Pfam" id="PF03033"/>
    </source>
</evidence>
<dbReference type="CDD" id="cd03784">
    <property type="entry name" value="GT1_Gtf-like"/>
    <property type="match status" value="1"/>
</dbReference>
<dbReference type="OrthoDB" id="5835829at2759"/>
<dbReference type="GeneID" id="30011410"/>